<reference evidence="3" key="1">
    <citation type="journal article" date="2019" name="Int. J. Syst. Evol. Microbiol.">
        <title>The Global Catalogue of Microorganisms (GCM) 10K type strain sequencing project: providing services to taxonomists for standard genome sequencing and annotation.</title>
        <authorList>
            <consortium name="The Broad Institute Genomics Platform"/>
            <consortium name="The Broad Institute Genome Sequencing Center for Infectious Disease"/>
            <person name="Wu L."/>
            <person name="Ma J."/>
        </authorList>
    </citation>
    <scope>NUCLEOTIDE SEQUENCE [LARGE SCALE GENOMIC DNA]</scope>
    <source>
        <strain evidence="3">CGMCC 1.13681</strain>
    </source>
</reference>
<keyword evidence="3" id="KW-1185">Reference proteome</keyword>
<feature type="domain" description="Glutamine amidotransferase" evidence="1">
    <location>
        <begin position="50"/>
        <end position="190"/>
    </location>
</feature>
<dbReference type="RefSeq" id="WP_386416138.1">
    <property type="nucleotide sequence ID" value="NZ_JBHSZO010000026.1"/>
</dbReference>
<dbReference type="InterPro" id="IPR044992">
    <property type="entry name" value="ChyE-like"/>
</dbReference>
<accession>A0ABW2GGP7</accession>
<protein>
    <submittedName>
        <fullName evidence="2">Type 1 glutamine amidotransferase</fullName>
    </submittedName>
</protein>
<dbReference type="Pfam" id="PF00117">
    <property type="entry name" value="GATase"/>
    <property type="match status" value="1"/>
</dbReference>
<evidence type="ECO:0000313" key="2">
    <source>
        <dbReference type="EMBL" id="MFC7219913.1"/>
    </source>
</evidence>
<dbReference type="EMBL" id="JBHSZO010000026">
    <property type="protein sequence ID" value="MFC7219913.1"/>
    <property type="molecule type" value="Genomic_DNA"/>
</dbReference>
<dbReference type="InterPro" id="IPR017926">
    <property type="entry name" value="GATASE"/>
</dbReference>
<dbReference type="PANTHER" id="PTHR42695">
    <property type="entry name" value="GLUTAMINE AMIDOTRANSFERASE YLR126C-RELATED"/>
    <property type="match status" value="1"/>
</dbReference>
<keyword evidence="2" id="KW-0315">Glutamine amidotransferase</keyword>
<evidence type="ECO:0000313" key="3">
    <source>
        <dbReference type="Proteomes" id="UP001596413"/>
    </source>
</evidence>
<dbReference type="CDD" id="cd01741">
    <property type="entry name" value="GATase1_1"/>
    <property type="match status" value="1"/>
</dbReference>
<comment type="caution">
    <text evidence="2">The sequence shown here is derived from an EMBL/GenBank/DDBJ whole genome shotgun (WGS) entry which is preliminary data.</text>
</comment>
<dbReference type="PROSITE" id="PS51273">
    <property type="entry name" value="GATASE_TYPE_1"/>
    <property type="match status" value="1"/>
</dbReference>
<dbReference type="SUPFAM" id="SSF52317">
    <property type="entry name" value="Class I glutamine amidotransferase-like"/>
    <property type="match status" value="1"/>
</dbReference>
<evidence type="ECO:0000259" key="1">
    <source>
        <dbReference type="Pfam" id="PF00117"/>
    </source>
</evidence>
<dbReference type="PANTHER" id="PTHR42695:SF5">
    <property type="entry name" value="GLUTAMINE AMIDOTRANSFERASE YLR126C-RELATED"/>
    <property type="match status" value="1"/>
</dbReference>
<organism evidence="2 3">
    <name type="scientific">Streptomyces polyrhachis</name>
    <dbReference type="NCBI Taxonomy" id="1282885"/>
    <lineage>
        <taxon>Bacteria</taxon>
        <taxon>Bacillati</taxon>
        <taxon>Actinomycetota</taxon>
        <taxon>Actinomycetes</taxon>
        <taxon>Kitasatosporales</taxon>
        <taxon>Streptomycetaceae</taxon>
        <taxon>Streptomyces</taxon>
    </lineage>
</organism>
<name>A0ABW2GGP7_9ACTN</name>
<sequence length="240" mass="25784">MPANRAAPSVLVVQNGPGGGPRRLGDWLRADGLAPDVVHAYRGEALPATLDGHDALVVLGGGAMPDDVARMPWLAGARLLAAEALERAVPYLGICLGGQLLAQVGGGRVEAEHGRPEAGSVTLTLRAETHADRLFAGLPERPTAIERHVDAITELPAGAAWLARSERCPYQAFRCGEAAWGLQFHPEVDAARLRTWDPGYLRSLGYEPERVVERAERDEAGAVVVWRELARRFARVMRGG</sequence>
<dbReference type="Proteomes" id="UP001596413">
    <property type="component" value="Unassembled WGS sequence"/>
</dbReference>
<gene>
    <name evidence="2" type="ORF">ACFQLX_17335</name>
</gene>
<proteinExistence type="predicted"/>
<dbReference type="InterPro" id="IPR029062">
    <property type="entry name" value="Class_I_gatase-like"/>
</dbReference>
<dbReference type="Gene3D" id="3.40.50.880">
    <property type="match status" value="1"/>
</dbReference>